<name>A0A8J3NW01_9ACTN</name>
<dbReference type="InterPro" id="IPR022183">
    <property type="entry name" value="DUF3710"/>
</dbReference>
<comment type="caution">
    <text evidence="2">The sequence shown here is derived from an EMBL/GenBank/DDBJ whole genome shotgun (WGS) entry which is preliminary data.</text>
</comment>
<feature type="compositionally biased region" description="Low complexity" evidence="1">
    <location>
        <begin position="237"/>
        <end position="248"/>
    </location>
</feature>
<feature type="compositionally biased region" description="Basic residues" evidence="1">
    <location>
        <begin position="315"/>
        <end position="324"/>
    </location>
</feature>
<evidence type="ECO:0000256" key="1">
    <source>
        <dbReference type="SAM" id="MobiDB-lite"/>
    </source>
</evidence>
<evidence type="ECO:0000313" key="2">
    <source>
        <dbReference type="EMBL" id="GIF94421.1"/>
    </source>
</evidence>
<sequence>MIFSRRRAAAGGRHAKAEEPKFVDARAARRAALLGEDWQPDEADAPAAQAANGTNGSYFPESSIFGDDGPYDVADAPDAPRLDLGSLLLPAVDGVEIRVQAGEQGLIQQIALVHGPNALQLGVFAAPRTEGIWDEVREEIRKSLFADGVGAEEVTGRWGIELRARIRTPEGFNDLRFIGVDGPRWMVRAVFQGPAAIDVTEAGPLTLCLTGLAVRRDDTARPVREALPLRLPANMAEEAAARQAAQAQPEPPVEQPRQPQYGEGAYGGDPYGGSGSNQLVPGRVPPPPAPTPFGSIAPAGGNGAAAPAAGDVPRRKPSPRPRRD</sequence>
<feature type="region of interest" description="Disordered" evidence="1">
    <location>
        <begin position="36"/>
        <end position="61"/>
    </location>
</feature>
<dbReference type="EMBL" id="BONG01000095">
    <property type="protein sequence ID" value="GIF94421.1"/>
    <property type="molecule type" value="Genomic_DNA"/>
</dbReference>
<proteinExistence type="predicted"/>
<accession>A0A8J3NW01</accession>
<gene>
    <name evidence="2" type="ORF">Cch02nite_78650</name>
</gene>
<feature type="region of interest" description="Disordered" evidence="1">
    <location>
        <begin position="237"/>
        <end position="324"/>
    </location>
</feature>
<dbReference type="Pfam" id="PF12502">
    <property type="entry name" value="DUF3710"/>
    <property type="match status" value="1"/>
</dbReference>
<evidence type="ECO:0000313" key="3">
    <source>
        <dbReference type="Proteomes" id="UP000619293"/>
    </source>
</evidence>
<dbReference type="Proteomes" id="UP000619293">
    <property type="component" value="Unassembled WGS sequence"/>
</dbReference>
<reference evidence="2 3" key="1">
    <citation type="submission" date="2021-01" db="EMBL/GenBank/DDBJ databases">
        <title>Whole genome shotgun sequence of Catellatospora chokoriensis NBRC 107358.</title>
        <authorList>
            <person name="Komaki H."/>
            <person name="Tamura T."/>
        </authorList>
    </citation>
    <scope>NUCLEOTIDE SEQUENCE [LARGE SCALE GENOMIC DNA]</scope>
    <source>
        <strain evidence="2 3">NBRC 107358</strain>
    </source>
</reference>
<protein>
    <recommendedName>
        <fullName evidence="4">DUF3710 domain-containing protein</fullName>
    </recommendedName>
</protein>
<evidence type="ECO:0008006" key="4">
    <source>
        <dbReference type="Google" id="ProtNLM"/>
    </source>
</evidence>
<organism evidence="2 3">
    <name type="scientific">Catellatospora chokoriensis</name>
    <dbReference type="NCBI Taxonomy" id="310353"/>
    <lineage>
        <taxon>Bacteria</taxon>
        <taxon>Bacillati</taxon>
        <taxon>Actinomycetota</taxon>
        <taxon>Actinomycetes</taxon>
        <taxon>Micromonosporales</taxon>
        <taxon>Micromonosporaceae</taxon>
        <taxon>Catellatospora</taxon>
    </lineage>
</organism>
<dbReference type="AlphaFoldDB" id="A0A8J3NW01"/>
<keyword evidence="3" id="KW-1185">Reference proteome</keyword>
<feature type="compositionally biased region" description="Gly residues" evidence="1">
    <location>
        <begin position="264"/>
        <end position="275"/>
    </location>
</feature>